<gene>
    <name evidence="6" type="ORF">AFUS01_LOCUS22538</name>
</gene>
<evidence type="ECO:0000313" key="7">
    <source>
        <dbReference type="Proteomes" id="UP000708208"/>
    </source>
</evidence>
<reference evidence="6" key="1">
    <citation type="submission" date="2021-06" db="EMBL/GenBank/DDBJ databases">
        <authorList>
            <person name="Hodson N. C."/>
            <person name="Mongue J. A."/>
            <person name="Jaron S. K."/>
        </authorList>
    </citation>
    <scope>NUCLEOTIDE SEQUENCE</scope>
</reference>
<keyword evidence="2" id="KW-0863">Zinc-finger</keyword>
<dbReference type="GO" id="GO:0043161">
    <property type="term" value="P:proteasome-mediated ubiquitin-dependent protein catabolic process"/>
    <property type="evidence" value="ECO:0007669"/>
    <property type="project" value="TreeGrafter"/>
</dbReference>
<dbReference type="InterPro" id="IPR049548">
    <property type="entry name" value="Sina-like_RING"/>
</dbReference>
<dbReference type="Proteomes" id="UP000708208">
    <property type="component" value="Unassembled WGS sequence"/>
</dbReference>
<dbReference type="GO" id="GO:0031624">
    <property type="term" value="F:ubiquitin conjugating enzyme binding"/>
    <property type="evidence" value="ECO:0007669"/>
    <property type="project" value="TreeGrafter"/>
</dbReference>
<evidence type="ECO:0000259" key="5">
    <source>
        <dbReference type="Pfam" id="PF21362"/>
    </source>
</evidence>
<dbReference type="GO" id="GO:0005737">
    <property type="term" value="C:cytoplasm"/>
    <property type="evidence" value="ECO:0007669"/>
    <property type="project" value="TreeGrafter"/>
</dbReference>
<name>A0A8J2P7K0_9HEXA</name>
<accession>A0A8J2P7K0</accession>
<evidence type="ECO:0000256" key="1">
    <source>
        <dbReference type="ARBA" id="ARBA00022723"/>
    </source>
</evidence>
<feature type="compositionally biased region" description="Polar residues" evidence="4">
    <location>
        <begin position="1"/>
        <end position="13"/>
    </location>
</feature>
<feature type="domain" description="E3 ubiquitin-protein ligase Sina-like RING finger" evidence="5">
    <location>
        <begin position="33"/>
        <end position="67"/>
    </location>
</feature>
<dbReference type="OrthoDB" id="941555at2759"/>
<comment type="caution">
    <text evidence="6">The sequence shown here is derived from an EMBL/GenBank/DDBJ whole genome shotgun (WGS) entry which is preliminary data.</text>
</comment>
<dbReference type="PANTHER" id="PTHR45877:SF2">
    <property type="entry name" value="E3 UBIQUITIN-PROTEIN LIGASE SINA-RELATED"/>
    <property type="match status" value="1"/>
</dbReference>
<dbReference type="InterPro" id="IPR004162">
    <property type="entry name" value="SINA-like_animal"/>
</dbReference>
<dbReference type="GO" id="GO:0061630">
    <property type="term" value="F:ubiquitin protein ligase activity"/>
    <property type="evidence" value="ECO:0007669"/>
    <property type="project" value="TreeGrafter"/>
</dbReference>
<feature type="region of interest" description="Disordered" evidence="4">
    <location>
        <begin position="1"/>
        <end position="20"/>
    </location>
</feature>
<evidence type="ECO:0000256" key="2">
    <source>
        <dbReference type="ARBA" id="ARBA00022771"/>
    </source>
</evidence>
<dbReference type="PANTHER" id="PTHR45877">
    <property type="entry name" value="E3 UBIQUITIN-PROTEIN LIGASE SIAH2"/>
    <property type="match status" value="1"/>
</dbReference>
<dbReference type="EMBL" id="CAJVCH010263483">
    <property type="protein sequence ID" value="CAG7734134.1"/>
    <property type="molecule type" value="Genomic_DNA"/>
</dbReference>
<keyword evidence="3" id="KW-0862">Zinc</keyword>
<keyword evidence="1" id="KW-0479">Metal-binding</keyword>
<dbReference type="GO" id="GO:0008270">
    <property type="term" value="F:zinc ion binding"/>
    <property type="evidence" value="ECO:0007669"/>
    <property type="project" value="UniProtKB-KW"/>
</dbReference>
<sequence length="288" mass="32741">MSDDTTFGSQNDLSGGDLSRVTPRRDLQKILECPVCHLIPSPPIYNCLQGHSICCRCRPKIDKCPLCQAAYTCSRNFALEAIIETSTFVCDHHEEGCLAVLAGKDFQAHVVQCGFRPIICHLGSFHACHGSQVGVKNYLSHLITVHKVQQCERTVGNSFTVAHILRDSNVSDVSWCGKYVEFDGRHFLTRSFLSMGIFHFCLVLLDEDQESSQYTVRIKIEKRDSKNRTFEIKIPVCPIRMSDSLIIEDCLHGMLNKSLLRMLCDVEEKIDDTLKLRWEVHYELMKLS</sequence>
<evidence type="ECO:0000256" key="3">
    <source>
        <dbReference type="ARBA" id="ARBA00022833"/>
    </source>
</evidence>
<keyword evidence="7" id="KW-1185">Reference proteome</keyword>
<evidence type="ECO:0000313" key="6">
    <source>
        <dbReference type="EMBL" id="CAG7734134.1"/>
    </source>
</evidence>
<dbReference type="Pfam" id="PF21362">
    <property type="entry name" value="Sina_RING"/>
    <property type="match status" value="1"/>
</dbReference>
<dbReference type="AlphaFoldDB" id="A0A8J2P7K0"/>
<protein>
    <recommendedName>
        <fullName evidence="5">E3 ubiquitin-protein ligase Sina-like RING finger domain-containing protein</fullName>
    </recommendedName>
</protein>
<evidence type="ECO:0000256" key="4">
    <source>
        <dbReference type="SAM" id="MobiDB-lite"/>
    </source>
</evidence>
<proteinExistence type="predicted"/>
<organism evidence="6 7">
    <name type="scientific">Allacma fusca</name>
    <dbReference type="NCBI Taxonomy" id="39272"/>
    <lineage>
        <taxon>Eukaryota</taxon>
        <taxon>Metazoa</taxon>
        <taxon>Ecdysozoa</taxon>
        <taxon>Arthropoda</taxon>
        <taxon>Hexapoda</taxon>
        <taxon>Collembola</taxon>
        <taxon>Symphypleona</taxon>
        <taxon>Sminthuridae</taxon>
        <taxon>Allacma</taxon>
    </lineage>
</organism>